<reference evidence="3" key="1">
    <citation type="journal article" date="2021" name="Nat. Commun.">
        <title>Genetic determinants of endophytism in the Arabidopsis root mycobiome.</title>
        <authorList>
            <person name="Mesny F."/>
            <person name="Miyauchi S."/>
            <person name="Thiergart T."/>
            <person name="Pickel B."/>
            <person name="Atanasova L."/>
            <person name="Karlsson M."/>
            <person name="Huettel B."/>
            <person name="Barry K.W."/>
            <person name="Haridas S."/>
            <person name="Chen C."/>
            <person name="Bauer D."/>
            <person name="Andreopoulos W."/>
            <person name="Pangilinan J."/>
            <person name="LaButti K."/>
            <person name="Riley R."/>
            <person name="Lipzen A."/>
            <person name="Clum A."/>
            <person name="Drula E."/>
            <person name="Henrissat B."/>
            <person name="Kohler A."/>
            <person name="Grigoriev I.V."/>
            <person name="Martin F.M."/>
            <person name="Hacquard S."/>
        </authorList>
    </citation>
    <scope>NUCLEOTIDE SEQUENCE</scope>
    <source>
        <strain evidence="3">MPI-CAGE-AT-0147</strain>
    </source>
</reference>
<proteinExistence type="predicted"/>
<evidence type="ECO:0000259" key="1">
    <source>
        <dbReference type="Pfam" id="PF00501"/>
    </source>
</evidence>
<dbReference type="InterPro" id="IPR020845">
    <property type="entry name" value="AMP-binding_CS"/>
</dbReference>
<dbReference type="InterPro" id="IPR000873">
    <property type="entry name" value="AMP-dep_synth/lig_dom"/>
</dbReference>
<dbReference type="PROSITE" id="PS00455">
    <property type="entry name" value="AMP_BINDING"/>
    <property type="match status" value="1"/>
</dbReference>
<name>A0A9P9E9E5_9HYPO</name>
<organism evidence="3 4">
    <name type="scientific">Dactylonectria macrodidyma</name>
    <dbReference type="NCBI Taxonomy" id="307937"/>
    <lineage>
        <taxon>Eukaryota</taxon>
        <taxon>Fungi</taxon>
        <taxon>Dikarya</taxon>
        <taxon>Ascomycota</taxon>
        <taxon>Pezizomycotina</taxon>
        <taxon>Sordariomycetes</taxon>
        <taxon>Hypocreomycetidae</taxon>
        <taxon>Hypocreales</taxon>
        <taxon>Nectriaceae</taxon>
        <taxon>Dactylonectria</taxon>
    </lineage>
</organism>
<dbReference type="GO" id="GO:0031956">
    <property type="term" value="F:medium-chain fatty acid-CoA ligase activity"/>
    <property type="evidence" value="ECO:0007669"/>
    <property type="project" value="TreeGrafter"/>
</dbReference>
<dbReference type="InterPro" id="IPR025110">
    <property type="entry name" value="AMP-bd_C"/>
</dbReference>
<dbReference type="InterPro" id="IPR042099">
    <property type="entry name" value="ANL_N_sf"/>
</dbReference>
<dbReference type="Gene3D" id="3.40.50.12780">
    <property type="entry name" value="N-terminal domain of ligase-like"/>
    <property type="match status" value="1"/>
</dbReference>
<dbReference type="InterPro" id="IPR045851">
    <property type="entry name" value="AMP-bd_C_sf"/>
</dbReference>
<feature type="domain" description="AMP-dependent synthetase/ligase" evidence="1">
    <location>
        <begin position="46"/>
        <end position="432"/>
    </location>
</feature>
<dbReference type="OrthoDB" id="10253115at2759"/>
<evidence type="ECO:0000313" key="3">
    <source>
        <dbReference type="EMBL" id="KAH7133795.1"/>
    </source>
</evidence>
<protein>
    <submittedName>
        <fullName evidence="3">Uncharacterized protein</fullName>
    </submittedName>
</protein>
<feature type="domain" description="AMP-binding enzyme C-terminal" evidence="2">
    <location>
        <begin position="487"/>
        <end position="571"/>
    </location>
</feature>
<dbReference type="PANTHER" id="PTHR43201">
    <property type="entry name" value="ACYL-COA SYNTHETASE"/>
    <property type="match status" value="1"/>
</dbReference>
<dbReference type="Pfam" id="PF00501">
    <property type="entry name" value="AMP-binding"/>
    <property type="match status" value="1"/>
</dbReference>
<accession>A0A9P9E9E5</accession>
<dbReference type="Pfam" id="PF13193">
    <property type="entry name" value="AMP-binding_C"/>
    <property type="match status" value="1"/>
</dbReference>
<dbReference type="SUPFAM" id="SSF56801">
    <property type="entry name" value="Acetyl-CoA synthetase-like"/>
    <property type="match status" value="1"/>
</dbReference>
<gene>
    <name evidence="3" type="ORF">EDB81DRAFT_904089</name>
</gene>
<dbReference type="GO" id="GO:0006631">
    <property type="term" value="P:fatty acid metabolic process"/>
    <property type="evidence" value="ECO:0007669"/>
    <property type="project" value="TreeGrafter"/>
</dbReference>
<evidence type="ECO:0000313" key="4">
    <source>
        <dbReference type="Proteomes" id="UP000738349"/>
    </source>
</evidence>
<dbReference type="EMBL" id="JAGMUV010000015">
    <property type="protein sequence ID" value="KAH7133795.1"/>
    <property type="molecule type" value="Genomic_DNA"/>
</dbReference>
<dbReference type="AlphaFoldDB" id="A0A9P9E9E5"/>
<sequence>MADPSTPTPDTFPAADPASQVNRDLSLVIGPNTPDLLVTTVGSLIEQQAKAFGHRCAVSVPWQSVRLSYRDVAHRSKLVAMAMLEMGLSHGDCVGVMAGNCFQYIEIFLGAARIGCPVVVINNTFSPLELAAAVTRVNCKLLFVASTIGTRSCQAHIEKLVGLPTAETNLQCLVALGEHGVDSENGPEIHSYDSFLGHSHSIGINDAVLGRAEHRVAPSDVLNLQFTSGTTGVPKAASLTHINLINNGRYVGSSMQLTKEDVVCCPPPLFHCFGLVMGFLSSFCHGSCIVFPSDSFDAQKTIDSVVAEKATALLGVPTMFIAELEALEKKPVEMTKVRTGLAAGSPVSKMLMERLREKMNIQGMLIAYGMTETSPVTFITSLDDPDEKMLNSIGRVFPHTGAKVIDNDGNIVPVGSRGEICTSGFALQRGYWNDEAKTQEVMRRDEDGVLWMHTGDEGFIDSEGYGHITGRIKDIIIRGGENITPLEIENRLLAHASIAEACVVGLADAKYGEVVSCFLRSSSDNQSKPLTDDQVRSWVGQALGRVKAPRYVFWLGHGGVGAELPKTGSGKYQKHLIREMGEVILKREGGAERAKL</sequence>
<evidence type="ECO:0000259" key="2">
    <source>
        <dbReference type="Pfam" id="PF13193"/>
    </source>
</evidence>
<keyword evidence="4" id="KW-1185">Reference proteome</keyword>
<comment type="caution">
    <text evidence="3">The sequence shown here is derived from an EMBL/GenBank/DDBJ whole genome shotgun (WGS) entry which is preliminary data.</text>
</comment>
<dbReference type="PANTHER" id="PTHR43201:SF6">
    <property type="entry name" value="ACYL COA SYNTHETASE (EUROFUNG)"/>
    <property type="match status" value="1"/>
</dbReference>
<dbReference type="Gene3D" id="3.30.300.30">
    <property type="match status" value="1"/>
</dbReference>
<dbReference type="Proteomes" id="UP000738349">
    <property type="component" value="Unassembled WGS sequence"/>
</dbReference>